<dbReference type="Pfam" id="PF00188">
    <property type="entry name" value="CAP"/>
    <property type="match status" value="1"/>
</dbReference>
<keyword evidence="4" id="KW-0611">Plant defense</keyword>
<dbReference type="CDD" id="cd05381">
    <property type="entry name" value="CAP_PR-1"/>
    <property type="match status" value="1"/>
</dbReference>
<evidence type="ECO:0000256" key="1">
    <source>
        <dbReference type="ARBA" id="ARBA00003143"/>
    </source>
</evidence>
<evidence type="ECO:0000259" key="8">
    <source>
        <dbReference type="SMART" id="SM00198"/>
    </source>
</evidence>
<comment type="function">
    <text evidence="1">Probably involved in the defense reaction of plants against pathogens.</text>
</comment>
<feature type="domain" description="SCP" evidence="8">
    <location>
        <begin position="26"/>
        <end position="158"/>
    </location>
</feature>
<dbReference type="PROSITE" id="PS01009">
    <property type="entry name" value="CRISP_1"/>
    <property type="match status" value="1"/>
</dbReference>
<evidence type="ECO:0000256" key="3">
    <source>
        <dbReference type="ARBA" id="ARBA00022729"/>
    </source>
</evidence>
<dbReference type="InterPro" id="IPR035940">
    <property type="entry name" value="CAP_sf"/>
</dbReference>
<dbReference type="PANTHER" id="PTHR10334">
    <property type="entry name" value="CYSTEINE-RICH SECRETORY PROTEIN-RELATED"/>
    <property type="match status" value="1"/>
</dbReference>
<evidence type="ECO:0000256" key="6">
    <source>
        <dbReference type="ARBA" id="ARBA00023265"/>
    </source>
</evidence>
<dbReference type="InterPro" id="IPR014044">
    <property type="entry name" value="CAP_dom"/>
</dbReference>
<proteinExistence type="inferred from homology"/>
<dbReference type="SUPFAM" id="SSF55797">
    <property type="entry name" value="PR-1-like"/>
    <property type="match status" value="1"/>
</dbReference>
<keyword evidence="6" id="KW-0568">Pathogenesis-related protein</keyword>
<dbReference type="PRINTS" id="PR00837">
    <property type="entry name" value="V5TPXLIKE"/>
</dbReference>
<reference evidence="9" key="1">
    <citation type="submission" date="2023-05" db="EMBL/GenBank/DDBJ databases">
        <title>Nepenthes gracilis genome sequencing.</title>
        <authorList>
            <person name="Fukushima K."/>
        </authorList>
    </citation>
    <scope>NUCLEOTIDE SEQUENCE</scope>
    <source>
        <strain evidence="9">SING2019-196</strain>
    </source>
</reference>
<gene>
    <name evidence="9" type="ORF">Nepgr_019662</name>
</gene>
<keyword evidence="5" id="KW-1015">Disulfide bond</keyword>
<dbReference type="PRINTS" id="PR00838">
    <property type="entry name" value="V5ALLERGEN"/>
</dbReference>
<dbReference type="EMBL" id="BSYO01000018">
    <property type="protein sequence ID" value="GMH17821.1"/>
    <property type="molecule type" value="Genomic_DNA"/>
</dbReference>
<feature type="chain" id="PRO_5041982082" description="SCP domain-containing protein" evidence="7">
    <location>
        <begin position="22"/>
        <end position="162"/>
    </location>
</feature>
<feature type="signal peptide" evidence="7">
    <location>
        <begin position="1"/>
        <end position="21"/>
    </location>
</feature>
<dbReference type="Gene3D" id="3.40.33.10">
    <property type="entry name" value="CAP"/>
    <property type="match status" value="1"/>
</dbReference>
<accession>A0AAD3XVJ9</accession>
<dbReference type="InterPro" id="IPR018244">
    <property type="entry name" value="Allrgn_V5/Tpx1_CS"/>
</dbReference>
<sequence length="162" mass="18206">MAFPLTLVLLIVLLLSGTASATPVLTGVNEYLAPQNAARRALRLPPLRWDRKLEAYAQWWGNQRRYDCSMLHSNGPYGENIFWGAGDGWTPRQAVAGWLSERRFYDYSSNTCRAVDCGHYTQIIWRATMRVGCAKVTCFAGAGTLFICDYDPPGNFSGERPY</sequence>
<keyword evidence="10" id="KW-1185">Reference proteome</keyword>
<name>A0AAD3XVJ9_NEPGR</name>
<dbReference type="SMART" id="SM00198">
    <property type="entry name" value="SCP"/>
    <property type="match status" value="1"/>
</dbReference>
<evidence type="ECO:0000313" key="9">
    <source>
        <dbReference type="EMBL" id="GMH17821.1"/>
    </source>
</evidence>
<dbReference type="Proteomes" id="UP001279734">
    <property type="component" value="Unassembled WGS sequence"/>
</dbReference>
<evidence type="ECO:0000256" key="4">
    <source>
        <dbReference type="ARBA" id="ARBA00022821"/>
    </source>
</evidence>
<dbReference type="GO" id="GO:0098542">
    <property type="term" value="P:defense response to other organism"/>
    <property type="evidence" value="ECO:0007669"/>
    <property type="project" value="UniProtKB-ARBA"/>
</dbReference>
<evidence type="ECO:0000256" key="5">
    <source>
        <dbReference type="ARBA" id="ARBA00023157"/>
    </source>
</evidence>
<evidence type="ECO:0000313" key="10">
    <source>
        <dbReference type="Proteomes" id="UP001279734"/>
    </source>
</evidence>
<evidence type="ECO:0000256" key="7">
    <source>
        <dbReference type="SAM" id="SignalP"/>
    </source>
</evidence>
<dbReference type="InterPro" id="IPR001283">
    <property type="entry name" value="CRISP-related"/>
</dbReference>
<organism evidence="9 10">
    <name type="scientific">Nepenthes gracilis</name>
    <name type="common">Slender pitcher plant</name>
    <dbReference type="NCBI Taxonomy" id="150966"/>
    <lineage>
        <taxon>Eukaryota</taxon>
        <taxon>Viridiplantae</taxon>
        <taxon>Streptophyta</taxon>
        <taxon>Embryophyta</taxon>
        <taxon>Tracheophyta</taxon>
        <taxon>Spermatophyta</taxon>
        <taxon>Magnoliopsida</taxon>
        <taxon>eudicotyledons</taxon>
        <taxon>Gunneridae</taxon>
        <taxon>Pentapetalae</taxon>
        <taxon>Caryophyllales</taxon>
        <taxon>Nepenthaceae</taxon>
        <taxon>Nepenthes</taxon>
    </lineage>
</organism>
<comment type="similarity">
    <text evidence="2">Belongs to the CRISP family.</text>
</comment>
<dbReference type="GO" id="GO:0005576">
    <property type="term" value="C:extracellular region"/>
    <property type="evidence" value="ECO:0007669"/>
    <property type="project" value="InterPro"/>
</dbReference>
<comment type="caution">
    <text evidence="9">The sequence shown here is derived from an EMBL/GenBank/DDBJ whole genome shotgun (WGS) entry which is preliminary data.</text>
</comment>
<protein>
    <recommendedName>
        <fullName evidence="8">SCP domain-containing protein</fullName>
    </recommendedName>
</protein>
<evidence type="ECO:0000256" key="2">
    <source>
        <dbReference type="ARBA" id="ARBA00009923"/>
    </source>
</evidence>
<dbReference type="InterPro" id="IPR002413">
    <property type="entry name" value="V5_allergen-like"/>
</dbReference>
<keyword evidence="3 7" id="KW-0732">Signal</keyword>
<dbReference type="AlphaFoldDB" id="A0AAD3XVJ9"/>
<dbReference type="FunFam" id="3.40.33.10:FF:000006">
    <property type="entry name" value="Putative pathogenesis-related protein 1"/>
    <property type="match status" value="1"/>
</dbReference>